<feature type="region of interest" description="Disordered" evidence="1">
    <location>
        <begin position="74"/>
        <end position="97"/>
    </location>
</feature>
<accession>A0AA40D4L6</accession>
<gene>
    <name evidence="2" type="ORF">QBC41DRAFT_27805</name>
</gene>
<dbReference type="Proteomes" id="UP001174997">
    <property type="component" value="Unassembled WGS sequence"/>
</dbReference>
<proteinExistence type="predicted"/>
<dbReference type="EMBL" id="JAULSY010000136">
    <property type="protein sequence ID" value="KAK0662930.1"/>
    <property type="molecule type" value="Genomic_DNA"/>
</dbReference>
<sequence length="220" mass="24246">MLCKIVVVEGKGRGERREDGRVVVLKGRRGLDVWDRRKEGEWCVRRQHLYCCKAGVLLALLGAWMDGCCQVPLQSSGQQPSRRSSSVTREGTWHPGKYQPSNLPGFWESGLSPRHLTFLALTPGTPAIYLPICVMTGLGLLPATSRPDMQEKDASHMATHTSPRPPLEARTNLFAPMTPRVPAGVSFFCVDLMFSLFSPSHDLSLSLSGLKTPPNYAQST</sequence>
<feature type="compositionally biased region" description="Low complexity" evidence="1">
    <location>
        <begin position="74"/>
        <end position="86"/>
    </location>
</feature>
<reference evidence="2" key="1">
    <citation type="submission" date="2023-06" db="EMBL/GenBank/DDBJ databases">
        <title>Genome-scale phylogeny and comparative genomics of the fungal order Sordariales.</title>
        <authorList>
            <consortium name="Lawrence Berkeley National Laboratory"/>
            <person name="Hensen N."/>
            <person name="Bonometti L."/>
            <person name="Westerberg I."/>
            <person name="Brannstrom I.O."/>
            <person name="Guillou S."/>
            <person name="Cros-Aarteil S."/>
            <person name="Calhoun S."/>
            <person name="Haridas S."/>
            <person name="Kuo A."/>
            <person name="Mondo S."/>
            <person name="Pangilinan J."/>
            <person name="Riley R."/>
            <person name="Labutti K."/>
            <person name="Andreopoulos B."/>
            <person name="Lipzen A."/>
            <person name="Chen C."/>
            <person name="Yanf M."/>
            <person name="Daum C."/>
            <person name="Ng V."/>
            <person name="Clum A."/>
            <person name="Steindorff A."/>
            <person name="Ohm R."/>
            <person name="Martin F."/>
            <person name="Silar P."/>
            <person name="Natvig D."/>
            <person name="Lalanne C."/>
            <person name="Gautier V."/>
            <person name="Ament-Velasquez S.L."/>
            <person name="Kruys A."/>
            <person name="Hutchinson M.I."/>
            <person name="Powell A.J."/>
            <person name="Barry K."/>
            <person name="Miller A.N."/>
            <person name="Grigoriev I.V."/>
            <person name="Debuchy R."/>
            <person name="Gladieux P."/>
            <person name="Thoren M.H."/>
            <person name="Johannesson H."/>
        </authorList>
    </citation>
    <scope>NUCLEOTIDE SEQUENCE</scope>
    <source>
        <strain evidence="2">CBS 307.81</strain>
    </source>
</reference>
<dbReference type="AlphaFoldDB" id="A0AA40D4L6"/>
<protein>
    <submittedName>
        <fullName evidence="2">Uncharacterized protein</fullName>
    </submittedName>
</protein>
<organism evidence="2 3">
    <name type="scientific">Cercophora samala</name>
    <dbReference type="NCBI Taxonomy" id="330535"/>
    <lineage>
        <taxon>Eukaryota</taxon>
        <taxon>Fungi</taxon>
        <taxon>Dikarya</taxon>
        <taxon>Ascomycota</taxon>
        <taxon>Pezizomycotina</taxon>
        <taxon>Sordariomycetes</taxon>
        <taxon>Sordariomycetidae</taxon>
        <taxon>Sordariales</taxon>
        <taxon>Lasiosphaeriaceae</taxon>
        <taxon>Cercophora</taxon>
    </lineage>
</organism>
<name>A0AA40D4L6_9PEZI</name>
<evidence type="ECO:0000256" key="1">
    <source>
        <dbReference type="SAM" id="MobiDB-lite"/>
    </source>
</evidence>
<keyword evidence="3" id="KW-1185">Reference proteome</keyword>
<evidence type="ECO:0000313" key="2">
    <source>
        <dbReference type="EMBL" id="KAK0662930.1"/>
    </source>
</evidence>
<evidence type="ECO:0000313" key="3">
    <source>
        <dbReference type="Proteomes" id="UP001174997"/>
    </source>
</evidence>
<comment type="caution">
    <text evidence="2">The sequence shown here is derived from an EMBL/GenBank/DDBJ whole genome shotgun (WGS) entry which is preliminary data.</text>
</comment>